<dbReference type="PROSITE" id="PS51332">
    <property type="entry name" value="B12_BINDING"/>
    <property type="match status" value="1"/>
</dbReference>
<dbReference type="InterPro" id="IPR036594">
    <property type="entry name" value="Meth_synthase_dom"/>
</dbReference>
<dbReference type="Pfam" id="PF02310">
    <property type="entry name" value="B12-binding"/>
    <property type="match status" value="1"/>
</dbReference>
<dbReference type="Proteomes" id="UP001165422">
    <property type="component" value="Unassembled WGS sequence"/>
</dbReference>
<evidence type="ECO:0000259" key="3">
    <source>
        <dbReference type="PROSITE" id="PS51332"/>
    </source>
</evidence>
<evidence type="ECO:0000256" key="2">
    <source>
        <dbReference type="ARBA" id="ARBA00023285"/>
    </source>
</evidence>
<keyword evidence="1" id="KW-0479">Metal-binding</keyword>
<dbReference type="RefSeq" id="WP_150356704.1">
    <property type="nucleotide sequence ID" value="NZ_JAJJPB010000019.1"/>
</dbReference>
<evidence type="ECO:0000256" key="1">
    <source>
        <dbReference type="ARBA" id="ARBA00022723"/>
    </source>
</evidence>
<dbReference type="Gene3D" id="1.10.1240.10">
    <property type="entry name" value="Methionine synthase domain"/>
    <property type="match status" value="1"/>
</dbReference>
<proteinExistence type="predicted"/>
<name>A0ABS8N9P2_9CLOT</name>
<dbReference type="Gene3D" id="3.40.50.280">
    <property type="entry name" value="Cobalamin-binding domain"/>
    <property type="match status" value="1"/>
</dbReference>
<organism evidence="5 6">
    <name type="scientific">Clostridium aromativorans</name>
    <dbReference type="NCBI Taxonomy" id="2836848"/>
    <lineage>
        <taxon>Bacteria</taxon>
        <taxon>Bacillati</taxon>
        <taxon>Bacillota</taxon>
        <taxon>Clostridia</taxon>
        <taxon>Eubacteriales</taxon>
        <taxon>Clostridiaceae</taxon>
        <taxon>Clostridium</taxon>
    </lineage>
</organism>
<protein>
    <submittedName>
        <fullName evidence="5">Cobalamin-dependent protein</fullName>
    </submittedName>
</protein>
<dbReference type="InterPro" id="IPR006158">
    <property type="entry name" value="Cobalamin-bd"/>
</dbReference>
<dbReference type="InterPro" id="IPR003759">
    <property type="entry name" value="Cbl-bd_cap"/>
</dbReference>
<evidence type="ECO:0000259" key="4">
    <source>
        <dbReference type="PROSITE" id="PS51337"/>
    </source>
</evidence>
<sequence length="210" mass="23039">MSKKLVDAMANLDEDMVLSEVKRLKEVGTAPLEIIGYLQEGMSIVGKKFEEKEYFLSELIMSAEVFNEASQLIGGLDQSTDSKYGKFVIGTIYDDIHDIGKNIVSTVMRSNGFEVIDLGVDVPTSKYIEAIKKYKPKVIGISCLLTTCFNNIRECIKTIEDAGLRKDLKILIGGGPVDEATGKYANADMVCKDAQQTVDFCKEIMGGAAK</sequence>
<gene>
    <name evidence="5" type="ORF">LN736_13485</name>
</gene>
<dbReference type="SUPFAM" id="SSF47644">
    <property type="entry name" value="Methionine synthase domain"/>
    <property type="match status" value="1"/>
</dbReference>
<dbReference type="PROSITE" id="PS51337">
    <property type="entry name" value="B12_BINDING_NTER"/>
    <property type="match status" value="1"/>
</dbReference>
<evidence type="ECO:0000313" key="5">
    <source>
        <dbReference type="EMBL" id="MCC9295874.1"/>
    </source>
</evidence>
<dbReference type="SUPFAM" id="SSF52242">
    <property type="entry name" value="Cobalamin (vitamin B12)-binding domain"/>
    <property type="match status" value="1"/>
</dbReference>
<reference evidence="5" key="1">
    <citation type="submission" date="2021-11" db="EMBL/GenBank/DDBJ databases">
        <authorList>
            <person name="Qingchun L."/>
            <person name="Dong Z."/>
            <person name="Zongwei Q."/>
            <person name="Jia Z."/>
            <person name="Duotao L."/>
        </authorList>
    </citation>
    <scope>NUCLEOTIDE SEQUENCE</scope>
    <source>
        <strain evidence="5">WLY-B-L2</strain>
    </source>
</reference>
<dbReference type="EMBL" id="JAJJPB010000019">
    <property type="protein sequence ID" value="MCC9295874.1"/>
    <property type="molecule type" value="Genomic_DNA"/>
</dbReference>
<dbReference type="InterPro" id="IPR050554">
    <property type="entry name" value="Met_Synthase/Corrinoid"/>
</dbReference>
<accession>A0ABS8N9P2</accession>
<dbReference type="InterPro" id="IPR036724">
    <property type="entry name" value="Cobalamin-bd_sf"/>
</dbReference>
<dbReference type="PANTHER" id="PTHR45833">
    <property type="entry name" value="METHIONINE SYNTHASE"/>
    <property type="match status" value="1"/>
</dbReference>
<keyword evidence="6" id="KW-1185">Reference proteome</keyword>
<feature type="domain" description="B12-binding N-terminal" evidence="4">
    <location>
        <begin position="1"/>
        <end position="85"/>
    </location>
</feature>
<keyword evidence="2" id="KW-0170">Cobalt</keyword>
<evidence type="ECO:0000313" key="6">
    <source>
        <dbReference type="Proteomes" id="UP001165422"/>
    </source>
</evidence>
<comment type="caution">
    <text evidence="5">The sequence shown here is derived from an EMBL/GenBank/DDBJ whole genome shotgun (WGS) entry which is preliminary data.</text>
</comment>
<feature type="domain" description="B12-binding" evidence="3">
    <location>
        <begin position="84"/>
        <end position="210"/>
    </location>
</feature>
<dbReference type="Pfam" id="PF02607">
    <property type="entry name" value="B12-binding_2"/>
    <property type="match status" value="1"/>
</dbReference>
<dbReference type="PANTHER" id="PTHR45833:SF1">
    <property type="entry name" value="METHIONINE SYNTHASE"/>
    <property type="match status" value="1"/>
</dbReference>
<dbReference type="SMART" id="SM01018">
    <property type="entry name" value="B12-binding_2"/>
    <property type="match status" value="1"/>
</dbReference>